<keyword evidence="4" id="KW-1185">Reference proteome</keyword>
<keyword evidence="2" id="KW-0812">Transmembrane</keyword>
<dbReference type="AlphaFoldDB" id="A0A516PVG7"/>
<keyword evidence="2" id="KW-1133">Transmembrane helix</keyword>
<feature type="transmembrane region" description="Helical" evidence="2">
    <location>
        <begin position="102"/>
        <end position="119"/>
    </location>
</feature>
<reference evidence="3 4" key="1">
    <citation type="submission" date="2019-07" db="EMBL/GenBank/DDBJ databases">
        <title>Microlunatus dokdonensis sp. nov. isolated from the rhizospheric soil of the wild plant Elymus tsukushiensis.</title>
        <authorList>
            <person name="Ghim S.-Y."/>
            <person name="Hwang Y.-J."/>
            <person name="Son J.-S."/>
            <person name="Shin J.-H."/>
        </authorList>
    </citation>
    <scope>NUCLEOTIDE SEQUENCE [LARGE SCALE GENOMIC DNA]</scope>
    <source>
        <strain evidence="3 4">KUDC0627</strain>
    </source>
</reference>
<sequence>MNFTPTRIVAALWTVIFAALQMILVAWSGRGRLPVDLPHVVGRTADYGIAVIGGLLVAAAIALWGRRWMLILVGLLALARGLAGIGYLGYRVSVGGSIDADRWWVPAAFVLGAVLFMIAQRKARQGQDALPGSGAELSSGDRPGCRG</sequence>
<evidence type="ECO:0000256" key="1">
    <source>
        <dbReference type="SAM" id="MobiDB-lite"/>
    </source>
</evidence>
<evidence type="ECO:0000313" key="4">
    <source>
        <dbReference type="Proteomes" id="UP000319263"/>
    </source>
</evidence>
<gene>
    <name evidence="3" type="ORF">FOE78_03985</name>
</gene>
<feature type="transmembrane region" description="Helical" evidence="2">
    <location>
        <begin position="47"/>
        <end position="64"/>
    </location>
</feature>
<feature type="region of interest" description="Disordered" evidence="1">
    <location>
        <begin position="128"/>
        <end position="147"/>
    </location>
</feature>
<organism evidence="3 4">
    <name type="scientific">Microlunatus elymi</name>
    <dbReference type="NCBI Taxonomy" id="2596828"/>
    <lineage>
        <taxon>Bacteria</taxon>
        <taxon>Bacillati</taxon>
        <taxon>Actinomycetota</taxon>
        <taxon>Actinomycetes</taxon>
        <taxon>Propionibacteriales</taxon>
        <taxon>Propionibacteriaceae</taxon>
        <taxon>Microlunatus</taxon>
    </lineage>
</organism>
<accession>A0A516PVG7</accession>
<evidence type="ECO:0008006" key="5">
    <source>
        <dbReference type="Google" id="ProtNLM"/>
    </source>
</evidence>
<dbReference type="Proteomes" id="UP000319263">
    <property type="component" value="Chromosome"/>
</dbReference>
<dbReference type="OrthoDB" id="2881403at2"/>
<feature type="transmembrane region" description="Helical" evidence="2">
    <location>
        <begin position="7"/>
        <end position="27"/>
    </location>
</feature>
<keyword evidence="2" id="KW-0472">Membrane</keyword>
<dbReference type="KEGG" id="mik:FOE78_03985"/>
<evidence type="ECO:0000313" key="3">
    <source>
        <dbReference type="EMBL" id="QDP95187.1"/>
    </source>
</evidence>
<protein>
    <recommendedName>
        <fullName evidence="5">DUF4345 domain-containing protein</fullName>
    </recommendedName>
</protein>
<proteinExistence type="predicted"/>
<evidence type="ECO:0000256" key="2">
    <source>
        <dbReference type="SAM" id="Phobius"/>
    </source>
</evidence>
<name>A0A516PVG7_9ACTN</name>
<feature type="transmembrane region" description="Helical" evidence="2">
    <location>
        <begin position="71"/>
        <end position="90"/>
    </location>
</feature>
<dbReference type="RefSeq" id="WP_143985169.1">
    <property type="nucleotide sequence ID" value="NZ_CP041692.1"/>
</dbReference>
<dbReference type="EMBL" id="CP041692">
    <property type="protein sequence ID" value="QDP95187.1"/>
    <property type="molecule type" value="Genomic_DNA"/>
</dbReference>